<evidence type="ECO:0000256" key="4">
    <source>
        <dbReference type="ARBA" id="ARBA00023136"/>
    </source>
</evidence>
<evidence type="ECO:0000256" key="2">
    <source>
        <dbReference type="ARBA" id="ARBA00022692"/>
    </source>
</evidence>
<dbReference type="RefSeq" id="WP_189461331.1">
    <property type="nucleotide sequence ID" value="NZ_BMYO01000007.1"/>
</dbReference>
<evidence type="ECO:0008006" key="8">
    <source>
        <dbReference type="Google" id="ProtNLM"/>
    </source>
</evidence>
<dbReference type="EMBL" id="BMYO01000007">
    <property type="protein sequence ID" value="GHD65476.1"/>
    <property type="molecule type" value="Genomic_DNA"/>
</dbReference>
<proteinExistence type="predicted"/>
<keyword evidence="3 5" id="KW-1133">Transmembrane helix</keyword>
<keyword evidence="4 5" id="KW-0472">Membrane</keyword>
<sequence length="115" mass="12715">MTDFPRPIGPADKNSQTFAVLVWIGTIFFSFVPALIVYLLKKDDAFLQEHSKEALNWAITMLLLTLIGQVLTIVLIGFLLIGIMVIAQLIFCIIGAVKASNGQPCVLPFNIRLIK</sequence>
<evidence type="ECO:0000256" key="5">
    <source>
        <dbReference type="SAM" id="Phobius"/>
    </source>
</evidence>
<evidence type="ECO:0000313" key="7">
    <source>
        <dbReference type="Proteomes" id="UP000604737"/>
    </source>
</evidence>
<dbReference type="Pfam" id="PF09685">
    <property type="entry name" value="MamF_MmsF"/>
    <property type="match status" value="1"/>
</dbReference>
<reference evidence="7" key="1">
    <citation type="journal article" date="2019" name="Int. J. Syst. Evol. Microbiol.">
        <title>The Global Catalogue of Microorganisms (GCM) 10K type strain sequencing project: providing services to taxonomists for standard genome sequencing and annotation.</title>
        <authorList>
            <consortium name="The Broad Institute Genomics Platform"/>
            <consortium name="The Broad Institute Genome Sequencing Center for Infectious Disease"/>
            <person name="Wu L."/>
            <person name="Ma J."/>
        </authorList>
    </citation>
    <scope>NUCLEOTIDE SEQUENCE [LARGE SCALE GENOMIC DNA]</scope>
    <source>
        <strain evidence="7">KCTC 23701</strain>
    </source>
</reference>
<evidence type="ECO:0000256" key="3">
    <source>
        <dbReference type="ARBA" id="ARBA00022989"/>
    </source>
</evidence>
<comment type="subcellular location">
    <subcellularLocation>
        <location evidence="1">Membrane</location>
        <topology evidence="1">Multi-pass membrane protein</topology>
    </subcellularLocation>
</comment>
<protein>
    <recommendedName>
        <fullName evidence="8">DUF4870 domain-containing protein</fullName>
    </recommendedName>
</protein>
<feature type="transmembrane region" description="Helical" evidence="5">
    <location>
        <begin position="61"/>
        <end position="91"/>
    </location>
</feature>
<dbReference type="InterPro" id="IPR019109">
    <property type="entry name" value="MamF_MmsF"/>
</dbReference>
<feature type="transmembrane region" description="Helical" evidence="5">
    <location>
        <begin position="20"/>
        <end position="40"/>
    </location>
</feature>
<accession>A0ABM8PM74</accession>
<name>A0ABM8PM74_9NEIS</name>
<gene>
    <name evidence="6" type="ORF">GCM10007350_26000</name>
</gene>
<comment type="caution">
    <text evidence="6">The sequence shown here is derived from an EMBL/GenBank/DDBJ whole genome shotgun (WGS) entry which is preliminary data.</text>
</comment>
<keyword evidence="7" id="KW-1185">Reference proteome</keyword>
<keyword evidence="2 5" id="KW-0812">Transmembrane</keyword>
<organism evidence="6 7">
    <name type="scientific">Jeongeupia chitinilytica</name>
    <dbReference type="NCBI Taxonomy" id="1041641"/>
    <lineage>
        <taxon>Bacteria</taxon>
        <taxon>Pseudomonadati</taxon>
        <taxon>Pseudomonadota</taxon>
        <taxon>Betaproteobacteria</taxon>
        <taxon>Neisseriales</taxon>
        <taxon>Chitinibacteraceae</taxon>
        <taxon>Jeongeupia</taxon>
    </lineage>
</organism>
<evidence type="ECO:0000256" key="1">
    <source>
        <dbReference type="ARBA" id="ARBA00004141"/>
    </source>
</evidence>
<dbReference type="Proteomes" id="UP000604737">
    <property type="component" value="Unassembled WGS sequence"/>
</dbReference>
<evidence type="ECO:0000313" key="6">
    <source>
        <dbReference type="EMBL" id="GHD65476.1"/>
    </source>
</evidence>